<proteinExistence type="predicted"/>
<evidence type="ECO:0000313" key="3">
    <source>
        <dbReference type="Proteomes" id="UP001176806"/>
    </source>
</evidence>
<comment type="caution">
    <text evidence="2">The sequence shown here is derived from an EMBL/GenBank/DDBJ whole genome shotgun (WGS) entry which is preliminary data.</text>
</comment>
<dbReference type="Proteomes" id="UP001176806">
    <property type="component" value="Unassembled WGS sequence"/>
</dbReference>
<keyword evidence="1" id="KW-0732">Signal</keyword>
<feature type="chain" id="PRO_5047059474" evidence="1">
    <location>
        <begin position="19"/>
        <end position="79"/>
    </location>
</feature>
<dbReference type="EMBL" id="JAUOEL010000006">
    <property type="protein sequence ID" value="MDO5975932.1"/>
    <property type="molecule type" value="Genomic_DNA"/>
</dbReference>
<feature type="signal peptide" evidence="1">
    <location>
        <begin position="1"/>
        <end position="18"/>
    </location>
</feature>
<evidence type="ECO:0000313" key="2">
    <source>
        <dbReference type="EMBL" id="MDO5975932.1"/>
    </source>
</evidence>
<dbReference type="RefSeq" id="WP_303303168.1">
    <property type="nucleotide sequence ID" value="NZ_BAABDA010000046.1"/>
</dbReference>
<protein>
    <submittedName>
        <fullName evidence="2">Uncharacterized protein</fullName>
    </submittedName>
</protein>
<accession>A0ABT8WRV0</accession>
<gene>
    <name evidence="2" type="ORF">Q4Q40_17175</name>
</gene>
<evidence type="ECO:0000256" key="1">
    <source>
        <dbReference type="SAM" id="SignalP"/>
    </source>
</evidence>
<keyword evidence="3" id="KW-1185">Reference proteome</keyword>
<name>A0ABT8WRV0_9FLAO</name>
<organism evidence="2 3">
    <name type="scientific">Flavivirga jejuensis</name>
    <dbReference type="NCBI Taxonomy" id="870487"/>
    <lineage>
        <taxon>Bacteria</taxon>
        <taxon>Pseudomonadati</taxon>
        <taxon>Bacteroidota</taxon>
        <taxon>Flavobacteriia</taxon>
        <taxon>Flavobacteriales</taxon>
        <taxon>Flavobacteriaceae</taxon>
        <taxon>Flavivirga</taxon>
    </lineage>
</organism>
<sequence length="79" mass="8335">MKKTVKFLAASTFVCLLAVGLSTNSNSIKKNSNSIDLLSFSLKSAQAHGEGSDHNHGPCSFGLGGYYCKSTNLMSCPCD</sequence>
<reference evidence="2" key="1">
    <citation type="submission" date="2023-07" db="EMBL/GenBank/DDBJ databases">
        <title>Two novel species in the genus Flavivirga.</title>
        <authorList>
            <person name="Kwon K."/>
        </authorList>
    </citation>
    <scope>NUCLEOTIDE SEQUENCE</scope>
    <source>
        <strain evidence="2">KACC 14158</strain>
    </source>
</reference>